<dbReference type="GO" id="GO:0008236">
    <property type="term" value="F:serine-type peptidase activity"/>
    <property type="evidence" value="ECO:0007669"/>
    <property type="project" value="InterPro"/>
</dbReference>
<protein>
    <recommendedName>
        <fullName evidence="1">Tail specific protease domain-containing protein</fullName>
    </recommendedName>
</protein>
<dbReference type="InterPro" id="IPR005151">
    <property type="entry name" value="Tail-specific_protease"/>
</dbReference>
<gene>
    <name evidence="2" type="ORF">GLX28_17840</name>
</gene>
<feature type="domain" description="Tail specific protease" evidence="1">
    <location>
        <begin position="200"/>
        <end position="356"/>
    </location>
</feature>
<dbReference type="EMBL" id="WVHK01000100">
    <property type="protein sequence ID" value="MXV21486.1"/>
    <property type="molecule type" value="Genomic_DNA"/>
</dbReference>
<evidence type="ECO:0000313" key="3">
    <source>
        <dbReference type="Proteomes" id="UP000430519"/>
    </source>
</evidence>
<dbReference type="AlphaFoldDB" id="A0A6I4YNW5"/>
<dbReference type="Proteomes" id="UP000430519">
    <property type="component" value="Unassembled WGS sequence"/>
</dbReference>
<accession>A0A6I4YNW5</accession>
<name>A0A6I4YNW5_9DEIO</name>
<keyword evidence="3" id="KW-1185">Reference proteome</keyword>
<sequence>MVLVLILISGGAAQALGDTRGSLKAYLDLVMSTIKTEGLNSERVDWAAIDARVARLVETATGYSDTYPLIREVLTQMGERHSFLLNPDRIGGQDEVWYGFDQDQDGRVSYVDPQSMAYQKGLRQGDLISYVIPSERGRATVTWRRPPVPATRQTDVTSSTRPLWFPPQGDVRPGGVARLTLYPISVLSAKTSGLKAYATQGQQVLARLQPAASCGWIVDLRYNLGGTSFAMSTAVGPLLDPGARMYFKSKSAMTAVMYQDGQELRTDGAGLPQPIAGFRVEQPTLLSGDLKPVAVLQGPLTASSGEATALLFKGRPKTRFFGGNTAGLTTGNAPLSLPDGATLVLTTSRMLDRTQTFYPVLHPDEVVSPATDALTGTDLVLKRAETWLKEQCARSD</sequence>
<dbReference type="Gene3D" id="3.90.226.10">
    <property type="entry name" value="2-enoyl-CoA Hydratase, Chain A, domain 1"/>
    <property type="match status" value="1"/>
</dbReference>
<dbReference type="SUPFAM" id="SSF52096">
    <property type="entry name" value="ClpP/crotonase"/>
    <property type="match status" value="1"/>
</dbReference>
<dbReference type="RefSeq" id="WP_160981787.1">
    <property type="nucleotide sequence ID" value="NZ_WVHK01000100.1"/>
</dbReference>
<evidence type="ECO:0000313" key="2">
    <source>
        <dbReference type="EMBL" id="MXV21486.1"/>
    </source>
</evidence>
<proteinExistence type="predicted"/>
<comment type="caution">
    <text evidence="2">The sequence shown here is derived from an EMBL/GenBank/DDBJ whole genome shotgun (WGS) entry which is preliminary data.</text>
</comment>
<dbReference type="Pfam" id="PF03572">
    <property type="entry name" value="Peptidase_S41"/>
    <property type="match status" value="1"/>
</dbReference>
<reference evidence="2 3" key="1">
    <citation type="submission" date="2019-11" db="EMBL/GenBank/DDBJ databases">
        <title>Genome sequence of Deinococcus xianganensis Y35, AI-2 producing algicidal bacterium, isolated from lake water.</title>
        <authorList>
            <person name="Li Y."/>
        </authorList>
    </citation>
    <scope>NUCLEOTIDE SEQUENCE [LARGE SCALE GENOMIC DNA]</scope>
    <source>
        <strain evidence="2 3">Y35</strain>
    </source>
</reference>
<evidence type="ECO:0000259" key="1">
    <source>
        <dbReference type="Pfam" id="PF03572"/>
    </source>
</evidence>
<dbReference type="InterPro" id="IPR029045">
    <property type="entry name" value="ClpP/crotonase-like_dom_sf"/>
</dbReference>
<organism evidence="2 3">
    <name type="scientific">Deinococcus xianganensis</name>
    <dbReference type="NCBI Taxonomy" id="1507289"/>
    <lineage>
        <taxon>Bacteria</taxon>
        <taxon>Thermotogati</taxon>
        <taxon>Deinococcota</taxon>
        <taxon>Deinococci</taxon>
        <taxon>Deinococcales</taxon>
        <taxon>Deinococcaceae</taxon>
        <taxon>Deinococcus</taxon>
    </lineage>
</organism>
<dbReference type="GO" id="GO:0006508">
    <property type="term" value="P:proteolysis"/>
    <property type="evidence" value="ECO:0007669"/>
    <property type="project" value="InterPro"/>
</dbReference>